<evidence type="ECO:0000256" key="3">
    <source>
        <dbReference type="ARBA" id="ARBA00022692"/>
    </source>
</evidence>
<dbReference type="PANTHER" id="PTHR10743">
    <property type="entry name" value="PROTEIN RER1"/>
    <property type="match status" value="1"/>
</dbReference>
<keyword evidence="5 7" id="KW-0472">Membrane</keyword>
<dbReference type="InterPro" id="IPR003892">
    <property type="entry name" value="CUE"/>
</dbReference>
<evidence type="ECO:0000256" key="2">
    <source>
        <dbReference type="ARBA" id="ARBA00006070"/>
    </source>
</evidence>
<evidence type="ECO:0000256" key="7">
    <source>
        <dbReference type="SAM" id="Phobius"/>
    </source>
</evidence>
<keyword evidence="4 7" id="KW-1133">Transmembrane helix</keyword>
<dbReference type="GO" id="GO:0000139">
    <property type="term" value="C:Golgi membrane"/>
    <property type="evidence" value="ECO:0007669"/>
    <property type="project" value="TreeGrafter"/>
</dbReference>
<keyword evidence="3 7" id="KW-0812">Transmembrane</keyword>
<evidence type="ECO:0000256" key="5">
    <source>
        <dbReference type="ARBA" id="ARBA00023136"/>
    </source>
</evidence>
<proteinExistence type="inferred from homology"/>
<dbReference type="AlphaFoldDB" id="A0A8J5KAI5"/>
<evidence type="ECO:0000313" key="9">
    <source>
        <dbReference type="EMBL" id="KAG6481365.1"/>
    </source>
</evidence>
<accession>A0A8J5KAI5</accession>
<feature type="domain" description="CUE" evidence="8">
    <location>
        <begin position="343"/>
        <end position="387"/>
    </location>
</feature>
<evidence type="ECO:0000256" key="6">
    <source>
        <dbReference type="SAM" id="MobiDB-lite"/>
    </source>
</evidence>
<evidence type="ECO:0000313" key="10">
    <source>
        <dbReference type="Proteomes" id="UP000734854"/>
    </source>
</evidence>
<feature type="region of interest" description="Disordered" evidence="6">
    <location>
        <begin position="1"/>
        <end position="27"/>
    </location>
</feature>
<dbReference type="PROSITE" id="PS51140">
    <property type="entry name" value="CUE"/>
    <property type="match status" value="1"/>
</dbReference>
<evidence type="ECO:0000256" key="4">
    <source>
        <dbReference type="ARBA" id="ARBA00022989"/>
    </source>
</evidence>
<keyword evidence="10" id="KW-1185">Reference proteome</keyword>
<dbReference type="PANTHER" id="PTHR10743:SF0">
    <property type="entry name" value="PROTEIN RER1"/>
    <property type="match status" value="1"/>
</dbReference>
<evidence type="ECO:0000259" key="8">
    <source>
        <dbReference type="PROSITE" id="PS51140"/>
    </source>
</evidence>
<name>A0A8J5KAI5_ZINOF</name>
<dbReference type="EMBL" id="JACMSC010000016">
    <property type="protein sequence ID" value="KAG6481365.1"/>
    <property type="molecule type" value="Genomic_DNA"/>
</dbReference>
<dbReference type="GO" id="GO:0006890">
    <property type="term" value="P:retrograde vesicle-mediated transport, Golgi to endoplasmic reticulum"/>
    <property type="evidence" value="ECO:0007669"/>
    <property type="project" value="TreeGrafter"/>
</dbReference>
<organism evidence="9 10">
    <name type="scientific">Zingiber officinale</name>
    <name type="common">Ginger</name>
    <name type="synonym">Amomum zingiber</name>
    <dbReference type="NCBI Taxonomy" id="94328"/>
    <lineage>
        <taxon>Eukaryota</taxon>
        <taxon>Viridiplantae</taxon>
        <taxon>Streptophyta</taxon>
        <taxon>Embryophyta</taxon>
        <taxon>Tracheophyta</taxon>
        <taxon>Spermatophyta</taxon>
        <taxon>Magnoliopsida</taxon>
        <taxon>Liliopsida</taxon>
        <taxon>Zingiberales</taxon>
        <taxon>Zingiberaceae</taxon>
        <taxon>Zingiber</taxon>
    </lineage>
</organism>
<dbReference type="Pfam" id="PF03248">
    <property type="entry name" value="Rer1"/>
    <property type="match status" value="2"/>
</dbReference>
<comment type="caution">
    <text evidence="9">The sequence shown here is derived from an EMBL/GenBank/DDBJ whole genome shotgun (WGS) entry which is preliminary data.</text>
</comment>
<dbReference type="InterPro" id="IPR004932">
    <property type="entry name" value="Rer1"/>
</dbReference>
<evidence type="ECO:0000256" key="1">
    <source>
        <dbReference type="ARBA" id="ARBA00004141"/>
    </source>
</evidence>
<reference evidence="9 10" key="1">
    <citation type="submission" date="2020-08" db="EMBL/GenBank/DDBJ databases">
        <title>Plant Genome Project.</title>
        <authorList>
            <person name="Zhang R.-G."/>
        </authorList>
    </citation>
    <scope>NUCLEOTIDE SEQUENCE [LARGE SCALE GENOMIC DNA]</scope>
    <source>
        <tissue evidence="9">Rhizome</tissue>
    </source>
</reference>
<comment type="subcellular location">
    <subcellularLocation>
        <location evidence="1">Membrane</location>
        <topology evidence="1">Multi-pass membrane protein</topology>
    </subcellularLocation>
</comment>
<dbReference type="Proteomes" id="UP000734854">
    <property type="component" value="Unassembled WGS sequence"/>
</dbReference>
<protein>
    <recommendedName>
        <fullName evidence="8">CUE domain-containing protein</fullName>
    </recommendedName>
</protein>
<dbReference type="GO" id="GO:0006621">
    <property type="term" value="P:protein retention in ER lumen"/>
    <property type="evidence" value="ECO:0007669"/>
    <property type="project" value="TreeGrafter"/>
</dbReference>
<feature type="transmembrane region" description="Helical" evidence="7">
    <location>
        <begin position="184"/>
        <end position="203"/>
    </location>
</feature>
<comment type="similarity">
    <text evidence="2">Belongs to the RER1 family.</text>
</comment>
<sequence length="412" mass="45441">MKRKQNGDETEIEEEEENILQDQGKTRGSTRLCVQAPSPFIAAWSFAIVENEESSASASSSSTAAAADSSASVGLPFLVSQLRSLPPLRFCLSSPPTALEFLAGSLALPSYFGPFPVFSLHGGRIGRGSSCMSAVASCEIWRRDFSRAFQYYLDRSTPHPVGRWLGTLLLALVYSVRVSSCRVFTSYSITKAFCVAFVMSFFSMFDIPVFWPILLCYWIILFVLTMKRQIVHMNKYKYVPFDIGKQLIKMMQGKSTLNPFATPYVPLTKLPFETRDGSSEKTTAAAGNNETTENSLEHQLPESFSFNYDIQSFQKLSLSGESSSKVGEFNNPTFPDDLGKLDDSIAILDCLSSAFPDISLDYLSELLAINQGDFNDTIDALQQFESDVDALDYPTELAAATDGSSDIGFHST</sequence>
<feature type="compositionally biased region" description="Low complexity" evidence="6">
    <location>
        <begin position="280"/>
        <end position="294"/>
    </location>
</feature>
<feature type="compositionally biased region" description="Acidic residues" evidence="6">
    <location>
        <begin position="8"/>
        <end position="19"/>
    </location>
</feature>
<feature type="region of interest" description="Disordered" evidence="6">
    <location>
        <begin position="273"/>
        <end position="294"/>
    </location>
</feature>
<dbReference type="GO" id="GO:0005783">
    <property type="term" value="C:endoplasmic reticulum"/>
    <property type="evidence" value="ECO:0007669"/>
    <property type="project" value="GOC"/>
</dbReference>
<gene>
    <name evidence="9" type="ORF">ZIOFF_057965</name>
</gene>
<feature type="transmembrane region" description="Helical" evidence="7">
    <location>
        <begin position="209"/>
        <end position="226"/>
    </location>
</feature>
<dbReference type="GO" id="GO:0043130">
    <property type="term" value="F:ubiquitin binding"/>
    <property type="evidence" value="ECO:0007669"/>
    <property type="project" value="InterPro"/>
</dbReference>